<protein>
    <submittedName>
        <fullName evidence="1">Uncharacterized protein</fullName>
    </submittedName>
</protein>
<organism evidence="1 2">
    <name type="scientific">Polyporus arcularius HHB13444</name>
    <dbReference type="NCBI Taxonomy" id="1314778"/>
    <lineage>
        <taxon>Eukaryota</taxon>
        <taxon>Fungi</taxon>
        <taxon>Dikarya</taxon>
        <taxon>Basidiomycota</taxon>
        <taxon>Agaricomycotina</taxon>
        <taxon>Agaricomycetes</taxon>
        <taxon>Polyporales</taxon>
        <taxon>Polyporaceae</taxon>
        <taxon>Polyporus</taxon>
    </lineage>
</organism>
<feature type="non-terminal residue" evidence="1">
    <location>
        <position position="1"/>
    </location>
</feature>
<evidence type="ECO:0000313" key="1">
    <source>
        <dbReference type="EMBL" id="TFK77852.1"/>
    </source>
</evidence>
<gene>
    <name evidence="1" type="ORF">K466DRAFT_448354</name>
</gene>
<proteinExistence type="predicted"/>
<dbReference type="InParanoid" id="A0A5C3NLI0"/>
<keyword evidence="2" id="KW-1185">Reference proteome</keyword>
<name>A0A5C3NLI0_9APHY</name>
<dbReference type="Proteomes" id="UP000308197">
    <property type="component" value="Unassembled WGS sequence"/>
</dbReference>
<dbReference type="EMBL" id="ML213074">
    <property type="protein sequence ID" value="TFK77852.1"/>
    <property type="molecule type" value="Genomic_DNA"/>
</dbReference>
<accession>A0A5C3NLI0</accession>
<sequence>LESVHQGEFSTGTMEAVSTVVDKLKANPLHVPSTETLPKPPPLKCDHTYSANCNACQEYKLWKEGYIREVDKILYLSNVHKCNTRSKFTKAPKGAQNTGMQESDSRGCTDPVTGVCKACFPRQTFAFTQVDPETGALMMKSGEPWMNTFTPAMSYLMRCNHDVTSLLSGTAIKSVIAYIADYITKTPLKTHVM</sequence>
<reference evidence="1 2" key="1">
    <citation type="journal article" date="2019" name="Nat. Ecol. Evol.">
        <title>Megaphylogeny resolves global patterns of mushroom evolution.</title>
        <authorList>
            <person name="Varga T."/>
            <person name="Krizsan K."/>
            <person name="Foldi C."/>
            <person name="Dima B."/>
            <person name="Sanchez-Garcia M."/>
            <person name="Sanchez-Ramirez S."/>
            <person name="Szollosi G.J."/>
            <person name="Szarkandi J.G."/>
            <person name="Papp V."/>
            <person name="Albert L."/>
            <person name="Andreopoulos W."/>
            <person name="Angelini C."/>
            <person name="Antonin V."/>
            <person name="Barry K.W."/>
            <person name="Bougher N.L."/>
            <person name="Buchanan P."/>
            <person name="Buyck B."/>
            <person name="Bense V."/>
            <person name="Catcheside P."/>
            <person name="Chovatia M."/>
            <person name="Cooper J."/>
            <person name="Damon W."/>
            <person name="Desjardin D."/>
            <person name="Finy P."/>
            <person name="Geml J."/>
            <person name="Haridas S."/>
            <person name="Hughes K."/>
            <person name="Justo A."/>
            <person name="Karasinski D."/>
            <person name="Kautmanova I."/>
            <person name="Kiss B."/>
            <person name="Kocsube S."/>
            <person name="Kotiranta H."/>
            <person name="LaButti K.M."/>
            <person name="Lechner B.E."/>
            <person name="Liimatainen K."/>
            <person name="Lipzen A."/>
            <person name="Lukacs Z."/>
            <person name="Mihaltcheva S."/>
            <person name="Morgado L.N."/>
            <person name="Niskanen T."/>
            <person name="Noordeloos M.E."/>
            <person name="Ohm R.A."/>
            <person name="Ortiz-Santana B."/>
            <person name="Ovrebo C."/>
            <person name="Racz N."/>
            <person name="Riley R."/>
            <person name="Savchenko A."/>
            <person name="Shiryaev A."/>
            <person name="Soop K."/>
            <person name="Spirin V."/>
            <person name="Szebenyi C."/>
            <person name="Tomsovsky M."/>
            <person name="Tulloss R.E."/>
            <person name="Uehling J."/>
            <person name="Grigoriev I.V."/>
            <person name="Vagvolgyi C."/>
            <person name="Papp T."/>
            <person name="Martin F.M."/>
            <person name="Miettinen O."/>
            <person name="Hibbett D.S."/>
            <person name="Nagy L.G."/>
        </authorList>
    </citation>
    <scope>NUCLEOTIDE SEQUENCE [LARGE SCALE GENOMIC DNA]</scope>
    <source>
        <strain evidence="1 2">HHB13444</strain>
    </source>
</reference>
<dbReference type="STRING" id="1314778.A0A5C3NLI0"/>
<feature type="non-terminal residue" evidence="1">
    <location>
        <position position="193"/>
    </location>
</feature>
<dbReference type="AlphaFoldDB" id="A0A5C3NLI0"/>
<evidence type="ECO:0000313" key="2">
    <source>
        <dbReference type="Proteomes" id="UP000308197"/>
    </source>
</evidence>